<reference evidence="1" key="1">
    <citation type="submission" date="2018-10" db="EMBL/GenBank/DDBJ databases">
        <title>Hidden diversity of soil giant viruses.</title>
        <authorList>
            <person name="Schulz F."/>
            <person name="Alteio L."/>
            <person name="Goudeau D."/>
            <person name="Ryan E.M."/>
            <person name="Malmstrom R.R."/>
            <person name="Blanchard J."/>
            <person name="Woyke T."/>
        </authorList>
    </citation>
    <scope>NUCLEOTIDE SEQUENCE</scope>
    <source>
        <strain evidence="1">SYV1</strain>
    </source>
</reference>
<proteinExistence type="predicted"/>
<dbReference type="EMBL" id="MK072511">
    <property type="protein sequence ID" value="AYV86638.1"/>
    <property type="molecule type" value="Genomic_DNA"/>
</dbReference>
<evidence type="ECO:0000313" key="1">
    <source>
        <dbReference type="EMBL" id="AYV86638.1"/>
    </source>
</evidence>
<sequence length="80" mass="9575">MKNDWDKKYLGLILNFGARHYCSIKNCQYPNLRFQVLINKRSTFINGRILFFKQAKNGFEIFGTWNKFEIFVHARAGHLF</sequence>
<gene>
    <name evidence="1" type="ORF">Sylvanvirus5_6</name>
</gene>
<protein>
    <submittedName>
        <fullName evidence="1">Uncharacterized protein</fullName>
    </submittedName>
</protein>
<accession>A0A3G5AHL8</accession>
<name>A0A3G5AHL8_9VIRU</name>
<organism evidence="1">
    <name type="scientific">Sylvanvirus sp</name>
    <dbReference type="NCBI Taxonomy" id="2487774"/>
    <lineage>
        <taxon>Viruses</taxon>
    </lineage>
</organism>